<dbReference type="PROSITE" id="PS00108">
    <property type="entry name" value="PROTEIN_KINASE_ST"/>
    <property type="match status" value="1"/>
</dbReference>
<keyword evidence="1" id="KW-0808">Transferase</keyword>
<keyword evidence="4" id="KW-0067">ATP-binding</keyword>
<evidence type="ECO:0000256" key="2">
    <source>
        <dbReference type="ARBA" id="ARBA00022741"/>
    </source>
</evidence>
<dbReference type="InterPro" id="IPR050339">
    <property type="entry name" value="CC_SR_Kinase"/>
</dbReference>
<name>A0A8S4BR40_9TELE</name>
<dbReference type="GO" id="GO:0004694">
    <property type="term" value="F:eukaryotic translation initiation factor 2alpha kinase activity"/>
    <property type="evidence" value="ECO:0007669"/>
    <property type="project" value="TreeGrafter"/>
</dbReference>
<proteinExistence type="inferred from homology"/>
<comment type="caution">
    <text evidence="7">The sequence shown here is derived from an EMBL/GenBank/DDBJ whole genome shotgun (WGS) entry which is preliminary data.</text>
</comment>
<organism evidence="7 8">
    <name type="scientific">Menidia menidia</name>
    <name type="common">Atlantic silverside</name>
    <dbReference type="NCBI Taxonomy" id="238744"/>
    <lineage>
        <taxon>Eukaryota</taxon>
        <taxon>Metazoa</taxon>
        <taxon>Chordata</taxon>
        <taxon>Craniata</taxon>
        <taxon>Vertebrata</taxon>
        <taxon>Euteleostomi</taxon>
        <taxon>Actinopterygii</taxon>
        <taxon>Neopterygii</taxon>
        <taxon>Teleostei</taxon>
        <taxon>Neoteleostei</taxon>
        <taxon>Acanthomorphata</taxon>
        <taxon>Ovalentaria</taxon>
        <taxon>Atherinomorphae</taxon>
        <taxon>Atheriniformes</taxon>
        <taxon>Atherinopsidae</taxon>
        <taxon>Menidiinae</taxon>
        <taxon>Menidia</taxon>
    </lineage>
</organism>
<comment type="similarity">
    <text evidence="5">Belongs to the protein kinase superfamily. Ser/Thr protein kinase family. GCN2 subfamily.</text>
</comment>
<accession>A0A8S4BR40</accession>
<dbReference type="OrthoDB" id="341578at2759"/>
<dbReference type="PANTHER" id="PTHR11042:SF166">
    <property type="entry name" value="EUKARYOTIC TRANSLATION INITIATION FACTOR 2-ALPHA KINASE 3"/>
    <property type="match status" value="1"/>
</dbReference>
<dbReference type="GO" id="GO:0005634">
    <property type="term" value="C:nucleus"/>
    <property type="evidence" value="ECO:0007669"/>
    <property type="project" value="TreeGrafter"/>
</dbReference>
<dbReference type="AlphaFoldDB" id="A0A8S4BR40"/>
<dbReference type="EMBL" id="CAJRST010039999">
    <property type="protein sequence ID" value="CAG6017646.1"/>
    <property type="molecule type" value="Genomic_DNA"/>
</dbReference>
<keyword evidence="3" id="KW-0418">Kinase</keyword>
<reference evidence="7" key="1">
    <citation type="submission" date="2021-05" db="EMBL/GenBank/DDBJ databases">
        <authorList>
            <person name="Tigano A."/>
        </authorList>
    </citation>
    <scope>NUCLEOTIDE SEQUENCE</scope>
</reference>
<dbReference type="PROSITE" id="PS50011">
    <property type="entry name" value="PROTEIN_KINASE_DOM"/>
    <property type="match status" value="1"/>
</dbReference>
<evidence type="ECO:0000256" key="4">
    <source>
        <dbReference type="ARBA" id="ARBA00022840"/>
    </source>
</evidence>
<dbReference type="InterPro" id="IPR011009">
    <property type="entry name" value="Kinase-like_dom_sf"/>
</dbReference>
<dbReference type="GO" id="GO:0005524">
    <property type="term" value="F:ATP binding"/>
    <property type="evidence" value="ECO:0007669"/>
    <property type="project" value="UniProtKB-KW"/>
</dbReference>
<dbReference type="InterPro" id="IPR008271">
    <property type="entry name" value="Ser/Thr_kinase_AS"/>
</dbReference>
<dbReference type="GO" id="GO:0005737">
    <property type="term" value="C:cytoplasm"/>
    <property type="evidence" value="ECO:0007669"/>
    <property type="project" value="TreeGrafter"/>
</dbReference>
<dbReference type="SUPFAM" id="SSF56112">
    <property type="entry name" value="Protein kinase-like (PK-like)"/>
    <property type="match status" value="1"/>
</dbReference>
<dbReference type="Pfam" id="PF00069">
    <property type="entry name" value="Pkinase"/>
    <property type="match status" value="1"/>
</dbReference>
<evidence type="ECO:0000313" key="7">
    <source>
        <dbReference type="EMBL" id="CAG6017646.1"/>
    </source>
</evidence>
<dbReference type="Proteomes" id="UP000677803">
    <property type="component" value="Unassembled WGS sequence"/>
</dbReference>
<gene>
    <name evidence="7" type="ORF">MMEN_LOCUS20813</name>
</gene>
<sequence length="84" mass="9401">MLSGVEHIHSKKFIHRDLKPSNIMFGLDGKVKIGDFGLVAVEHADDEDQRERSPSIGTKSYMAPEQVAISKVQDDFSFMYTSVS</sequence>
<evidence type="ECO:0000313" key="8">
    <source>
        <dbReference type="Proteomes" id="UP000677803"/>
    </source>
</evidence>
<dbReference type="Gene3D" id="1.10.510.10">
    <property type="entry name" value="Transferase(Phosphotransferase) domain 1"/>
    <property type="match status" value="1"/>
</dbReference>
<evidence type="ECO:0000259" key="6">
    <source>
        <dbReference type="PROSITE" id="PS50011"/>
    </source>
</evidence>
<evidence type="ECO:0000256" key="5">
    <source>
        <dbReference type="ARBA" id="ARBA00037982"/>
    </source>
</evidence>
<dbReference type="PANTHER" id="PTHR11042">
    <property type="entry name" value="EUKARYOTIC TRANSLATION INITIATION FACTOR 2-ALPHA KINASE EIF2-ALPHA KINASE -RELATED"/>
    <property type="match status" value="1"/>
</dbReference>
<protein>
    <submittedName>
        <fullName evidence="7">(Atlantic silverside) hypothetical protein</fullName>
    </submittedName>
</protein>
<dbReference type="InterPro" id="IPR000719">
    <property type="entry name" value="Prot_kinase_dom"/>
</dbReference>
<evidence type="ECO:0000256" key="3">
    <source>
        <dbReference type="ARBA" id="ARBA00022777"/>
    </source>
</evidence>
<keyword evidence="2" id="KW-0547">Nucleotide-binding</keyword>
<evidence type="ECO:0000256" key="1">
    <source>
        <dbReference type="ARBA" id="ARBA00022679"/>
    </source>
</evidence>
<keyword evidence="8" id="KW-1185">Reference proteome</keyword>
<feature type="domain" description="Protein kinase" evidence="6">
    <location>
        <begin position="1"/>
        <end position="84"/>
    </location>
</feature>